<name>A0A0M6Y5V8_9HYPH</name>
<reference evidence="3" key="1">
    <citation type="submission" date="2015-07" db="EMBL/GenBank/DDBJ databases">
        <authorList>
            <person name="Rodrigo-Torres Lidia"/>
            <person name="Arahal R.David."/>
        </authorList>
    </citation>
    <scope>NUCLEOTIDE SEQUENCE [LARGE SCALE GENOMIC DNA]</scope>
    <source>
        <strain evidence="3">CECT 4801</strain>
    </source>
</reference>
<keyword evidence="3" id="KW-1185">Reference proteome</keyword>
<dbReference type="RefSeq" id="WP_055658017.1">
    <property type="nucleotide sequence ID" value="NZ_CXST01000002.1"/>
</dbReference>
<evidence type="ECO:0000313" key="2">
    <source>
        <dbReference type="EMBL" id="CTQ45094.1"/>
    </source>
</evidence>
<dbReference type="OrthoDB" id="7957637at2"/>
<evidence type="ECO:0000313" key="3">
    <source>
        <dbReference type="Proteomes" id="UP000048926"/>
    </source>
</evidence>
<gene>
    <name evidence="2" type="ORF">LAL4801_03541</name>
</gene>
<proteinExistence type="predicted"/>
<dbReference type="EMBL" id="CXST01000002">
    <property type="protein sequence ID" value="CTQ45094.1"/>
    <property type="molecule type" value="Genomic_DNA"/>
</dbReference>
<protein>
    <submittedName>
        <fullName evidence="2">Uncharacterized protein</fullName>
    </submittedName>
</protein>
<keyword evidence="1" id="KW-0472">Membrane</keyword>
<sequence length="184" mass="20724">MAANKEAVKQEENVKPTPVPFTVGFNRSQSESIVYGSLILGILFAVIGIVGNLPLLALAALAPLAIAFWHYPMIEKGKPQLGANEDGLYVERIGFIDWAAIRMTDVKRTSVRNIELVRLDVLLTRSLDDAVTKAQTFPVWKKFMMRNWKRTPREHGRELIAINLHTLAADPEEILSRIRAFKFV</sequence>
<feature type="transmembrane region" description="Helical" evidence="1">
    <location>
        <begin position="33"/>
        <end position="50"/>
    </location>
</feature>
<evidence type="ECO:0000256" key="1">
    <source>
        <dbReference type="SAM" id="Phobius"/>
    </source>
</evidence>
<dbReference type="AlphaFoldDB" id="A0A0M6Y5V8"/>
<organism evidence="2 3">
    <name type="scientific">Roseibium aggregatum</name>
    <dbReference type="NCBI Taxonomy" id="187304"/>
    <lineage>
        <taxon>Bacteria</taxon>
        <taxon>Pseudomonadati</taxon>
        <taxon>Pseudomonadota</taxon>
        <taxon>Alphaproteobacteria</taxon>
        <taxon>Hyphomicrobiales</taxon>
        <taxon>Stappiaceae</taxon>
        <taxon>Roseibium</taxon>
    </lineage>
</organism>
<keyword evidence="1" id="KW-1133">Transmembrane helix</keyword>
<dbReference type="STRING" id="187304.B0E33_05635"/>
<accession>A0A0M6Y5V8</accession>
<keyword evidence="1" id="KW-0812">Transmembrane</keyword>
<dbReference type="Proteomes" id="UP000048926">
    <property type="component" value="Unassembled WGS sequence"/>
</dbReference>